<reference evidence="2" key="1">
    <citation type="submission" date="2020-06" db="EMBL/GenBank/DDBJ databases">
        <authorList>
            <consortium name="Plant Systems Biology data submission"/>
        </authorList>
    </citation>
    <scope>NUCLEOTIDE SEQUENCE</scope>
    <source>
        <strain evidence="2">D6</strain>
    </source>
</reference>
<dbReference type="Proteomes" id="UP001153069">
    <property type="component" value="Unassembled WGS sequence"/>
</dbReference>
<sequence length="360" mass="40003">MPDKYVFQGFMAFAIFGPIPLSGKTLSCFAGNDDSKVQKKSRKQVREEEAQQRDHERAANVGGDDVFKRGVPVHEKKMAYQMASTAHVHAQKNARDLLAIANADHAATSKEFFEVVKLLKESTSEEEKETYKEWKEQLAKDLGGIRKRKRQLQEKCDSLMKVSKQESAMANDYFGRVSNVVKATSPVPQPSPLTVDTAVASHPAINKTSEEYQSHCSQLAQSQASEASSEMSRTSHAVSRAAVSLSQDQVANSHQLYSSQLACSSEFPQFSQFSQLSGQSFLSENNNNNKEQQEVTEIHSDEEDSSEDGDPKPVDPAEESLLNRCEATIARSRQSAAKRRNGLDDSDDDEEGEEDEDEEE</sequence>
<feature type="region of interest" description="Disordered" evidence="1">
    <location>
        <begin position="209"/>
        <end position="235"/>
    </location>
</feature>
<protein>
    <submittedName>
        <fullName evidence="2">Uncharacterized protein</fullName>
    </submittedName>
</protein>
<feature type="region of interest" description="Disordered" evidence="1">
    <location>
        <begin position="32"/>
        <end position="66"/>
    </location>
</feature>
<comment type="caution">
    <text evidence="2">The sequence shown here is derived from an EMBL/GenBank/DDBJ whole genome shotgun (WGS) entry which is preliminary data.</text>
</comment>
<proteinExistence type="predicted"/>
<name>A0A9N8DEF5_9STRA</name>
<keyword evidence="3" id="KW-1185">Reference proteome</keyword>
<feature type="compositionally biased region" description="Low complexity" evidence="1">
    <location>
        <begin position="217"/>
        <end position="232"/>
    </location>
</feature>
<accession>A0A9N8DEF5</accession>
<dbReference type="EMBL" id="CAICTM010000055">
    <property type="protein sequence ID" value="CAB9499229.1"/>
    <property type="molecule type" value="Genomic_DNA"/>
</dbReference>
<feature type="compositionally biased region" description="Basic and acidic residues" evidence="1">
    <location>
        <begin position="44"/>
        <end position="58"/>
    </location>
</feature>
<evidence type="ECO:0000313" key="2">
    <source>
        <dbReference type="EMBL" id="CAB9499229.1"/>
    </source>
</evidence>
<evidence type="ECO:0000313" key="3">
    <source>
        <dbReference type="Proteomes" id="UP001153069"/>
    </source>
</evidence>
<feature type="region of interest" description="Disordered" evidence="1">
    <location>
        <begin position="281"/>
        <end position="360"/>
    </location>
</feature>
<feature type="compositionally biased region" description="Acidic residues" evidence="1">
    <location>
        <begin position="344"/>
        <end position="360"/>
    </location>
</feature>
<dbReference type="AlphaFoldDB" id="A0A9N8DEF5"/>
<organism evidence="2 3">
    <name type="scientific">Seminavis robusta</name>
    <dbReference type="NCBI Taxonomy" id="568900"/>
    <lineage>
        <taxon>Eukaryota</taxon>
        <taxon>Sar</taxon>
        <taxon>Stramenopiles</taxon>
        <taxon>Ochrophyta</taxon>
        <taxon>Bacillariophyta</taxon>
        <taxon>Bacillariophyceae</taxon>
        <taxon>Bacillariophycidae</taxon>
        <taxon>Naviculales</taxon>
        <taxon>Naviculaceae</taxon>
        <taxon>Seminavis</taxon>
    </lineage>
</organism>
<gene>
    <name evidence="2" type="ORF">SEMRO_56_G032860.1</name>
</gene>
<evidence type="ECO:0000256" key="1">
    <source>
        <dbReference type="SAM" id="MobiDB-lite"/>
    </source>
</evidence>